<dbReference type="EMBL" id="CAJPDS010000120">
    <property type="protein sequence ID" value="CAF9938826.1"/>
    <property type="molecule type" value="Genomic_DNA"/>
</dbReference>
<keyword evidence="5" id="KW-1185">Reference proteome</keyword>
<dbReference type="InterPro" id="IPR023631">
    <property type="entry name" value="Amidase_dom"/>
</dbReference>
<evidence type="ECO:0000313" key="5">
    <source>
        <dbReference type="Proteomes" id="UP000664521"/>
    </source>
</evidence>
<dbReference type="Proteomes" id="UP000664521">
    <property type="component" value="Unassembled WGS sequence"/>
</dbReference>
<evidence type="ECO:0000313" key="4">
    <source>
        <dbReference type="EMBL" id="CAF9938826.1"/>
    </source>
</evidence>
<feature type="signal peptide" evidence="2">
    <location>
        <begin position="1"/>
        <end position="22"/>
    </location>
</feature>
<dbReference type="SUPFAM" id="SSF75304">
    <property type="entry name" value="Amidase signature (AS) enzymes"/>
    <property type="match status" value="1"/>
</dbReference>
<name>A0A8H3J174_9LECA</name>
<evidence type="ECO:0000256" key="1">
    <source>
        <dbReference type="SAM" id="MobiDB-lite"/>
    </source>
</evidence>
<accession>A0A8H3J174</accession>
<protein>
    <recommendedName>
        <fullName evidence="3">Amidase domain-containing protein</fullName>
    </recommendedName>
</protein>
<proteinExistence type="predicted"/>
<reference evidence="4" key="1">
    <citation type="submission" date="2021-03" db="EMBL/GenBank/DDBJ databases">
        <authorList>
            <person name="Tagirdzhanova G."/>
        </authorList>
    </citation>
    <scope>NUCLEOTIDE SEQUENCE</scope>
</reference>
<dbReference type="PANTHER" id="PTHR42678">
    <property type="entry name" value="AMIDASE"/>
    <property type="match status" value="1"/>
</dbReference>
<feature type="region of interest" description="Disordered" evidence="1">
    <location>
        <begin position="541"/>
        <end position="566"/>
    </location>
</feature>
<gene>
    <name evidence="4" type="ORF">HETSPECPRED_001395</name>
</gene>
<feature type="domain" description="Amidase" evidence="3">
    <location>
        <begin position="69"/>
        <end position="509"/>
    </location>
</feature>
<dbReference type="Pfam" id="PF01425">
    <property type="entry name" value="Amidase"/>
    <property type="match status" value="1"/>
</dbReference>
<comment type="caution">
    <text evidence="4">The sequence shown here is derived from an EMBL/GenBank/DDBJ whole genome shotgun (WGS) entry which is preliminary data.</text>
</comment>
<organism evidence="4 5">
    <name type="scientific">Heterodermia speciosa</name>
    <dbReference type="NCBI Taxonomy" id="116794"/>
    <lineage>
        <taxon>Eukaryota</taxon>
        <taxon>Fungi</taxon>
        <taxon>Dikarya</taxon>
        <taxon>Ascomycota</taxon>
        <taxon>Pezizomycotina</taxon>
        <taxon>Lecanoromycetes</taxon>
        <taxon>OSLEUM clade</taxon>
        <taxon>Lecanoromycetidae</taxon>
        <taxon>Caliciales</taxon>
        <taxon>Physciaceae</taxon>
        <taxon>Heterodermia</taxon>
    </lineage>
</organism>
<evidence type="ECO:0000256" key="2">
    <source>
        <dbReference type="SAM" id="SignalP"/>
    </source>
</evidence>
<dbReference type="AlphaFoldDB" id="A0A8H3J174"/>
<evidence type="ECO:0000259" key="3">
    <source>
        <dbReference type="Pfam" id="PF01425"/>
    </source>
</evidence>
<sequence>MHLLVSLFLGLLYVSSFHAASAAEYLPQFDILTKQRPIEPSQQHYYRLDEITIDQLHGLFEDGSLTSEVLAYIKRAEEVNEILHAVGEINPDASAIARALDVERTAGSVRGPLHGIPILVKDSMATRDQMNTTSGSYALLGATVTREATVVTKLRDAGAIILGKATMGDGGQVLGAYYPQQDPSGSSSGSAVAVSVGLALGSLATETSGSIVLPGERSNIVGIKPTLGLTSRSMVIPISLRQDTVGPMARTVKDAAYILSAIVGKDKFDNWTSAQPFEEAPSYVQSCKISGLKNARLGIPRNGIDYYLDDSHAPIMAAFEDALQVMSRAGASVLDDTNFEVFDPPAFDRNSSIVLDTDFVAGLADYLTRLAKNPNNIRNLDDISRYTKSDPREEYPNRDTYVWDRELMRNITNESPESWAAYQANLLMAEEQGVLGVLDKYSLDALIMPTFASFHLPAIAGLPIVTIPLGFYPAETRSTMNAKGTLVSIAPGVPFGIAFIGRRWSEETLISLAFAFEQRTQVRRMRRPLVSPTFELGQRMLKPLNPPDKHGTRFPSVKESVPQPTLNPSRGKYSRFIYGYFSNLF</sequence>
<feature type="chain" id="PRO_5034232627" description="Amidase domain-containing protein" evidence="2">
    <location>
        <begin position="23"/>
        <end position="585"/>
    </location>
</feature>
<dbReference type="Gene3D" id="3.90.1300.10">
    <property type="entry name" value="Amidase signature (AS) domain"/>
    <property type="match status" value="1"/>
</dbReference>
<dbReference type="PANTHER" id="PTHR42678:SF34">
    <property type="entry name" value="OS04G0183300 PROTEIN"/>
    <property type="match status" value="1"/>
</dbReference>
<dbReference type="OrthoDB" id="566138at2759"/>
<dbReference type="InterPro" id="IPR036928">
    <property type="entry name" value="AS_sf"/>
</dbReference>
<keyword evidence="2" id="KW-0732">Signal</keyword>